<comment type="caution">
    <text evidence="2">The sequence shown here is derived from an EMBL/GenBank/DDBJ whole genome shotgun (WGS) entry which is preliminary data.</text>
</comment>
<dbReference type="Proteomes" id="UP000479756">
    <property type="component" value="Unassembled WGS sequence"/>
</dbReference>
<keyword evidence="1" id="KW-1133">Transmembrane helix</keyword>
<dbReference type="AlphaFoldDB" id="A0A7C9TQK3"/>
<evidence type="ECO:0000256" key="1">
    <source>
        <dbReference type="SAM" id="Phobius"/>
    </source>
</evidence>
<proteinExistence type="predicted"/>
<reference evidence="2 3" key="1">
    <citation type="journal article" date="2014" name="Int. J. Syst. Evol. Microbiol.">
        <title>Description of Galbitalea soli gen. nov., sp. nov., and Frondihabitans sucicola sp. nov.</title>
        <authorList>
            <person name="Kim S.J."/>
            <person name="Lim J.M."/>
            <person name="Ahn J.H."/>
            <person name="Weon H.Y."/>
            <person name="Hamada M."/>
            <person name="Suzuki K."/>
            <person name="Ahn T.Y."/>
            <person name="Kwon S.W."/>
        </authorList>
    </citation>
    <scope>NUCLEOTIDE SEQUENCE [LARGE SCALE GENOMIC DNA]</scope>
    <source>
        <strain evidence="2 3">NBRC 108727</strain>
    </source>
</reference>
<sequence length="191" mass="21591">MGVAICLVLVAALVWQFTVIPSGSLWLALPVTITILALMTMIPITVAAPTKFRQRVALAELERQAGAEFWATWLLRYEARKLTNHGTITEAARGRVLGRGLYYFAIIGGRLTFWVDDGDRFTEVVTFLPTQIKRFWRANLRPTYVYIDAGDGPPDPRPIALKSSKGRWKSTILDRENSFIRLNEWLLGRQG</sequence>
<dbReference type="RefSeq" id="WP_163472374.1">
    <property type="nucleotide sequence ID" value="NZ_JAAGWZ010000001.1"/>
</dbReference>
<protein>
    <submittedName>
        <fullName evidence="2">Uncharacterized protein</fullName>
    </submittedName>
</protein>
<accession>A0A7C9TQK3</accession>
<gene>
    <name evidence="2" type="ORF">G3T37_05275</name>
</gene>
<keyword evidence="3" id="KW-1185">Reference proteome</keyword>
<feature type="transmembrane region" description="Helical" evidence="1">
    <location>
        <begin position="26"/>
        <end position="48"/>
    </location>
</feature>
<organism evidence="2 3">
    <name type="scientific">Galbitalea soli</name>
    <dbReference type="NCBI Taxonomy" id="1268042"/>
    <lineage>
        <taxon>Bacteria</taxon>
        <taxon>Bacillati</taxon>
        <taxon>Actinomycetota</taxon>
        <taxon>Actinomycetes</taxon>
        <taxon>Micrococcales</taxon>
        <taxon>Microbacteriaceae</taxon>
        <taxon>Galbitalea</taxon>
    </lineage>
</organism>
<name>A0A7C9TQK3_9MICO</name>
<dbReference type="EMBL" id="JAAGWZ010000001">
    <property type="protein sequence ID" value="NEM90762.1"/>
    <property type="molecule type" value="Genomic_DNA"/>
</dbReference>
<evidence type="ECO:0000313" key="3">
    <source>
        <dbReference type="Proteomes" id="UP000479756"/>
    </source>
</evidence>
<keyword evidence="1" id="KW-0812">Transmembrane</keyword>
<evidence type="ECO:0000313" key="2">
    <source>
        <dbReference type="EMBL" id="NEM90762.1"/>
    </source>
</evidence>
<keyword evidence="1" id="KW-0472">Membrane</keyword>